<gene>
    <name evidence="1" type="ORF">DI555_08055</name>
</gene>
<dbReference type="Gene3D" id="1.10.238.160">
    <property type="match status" value="1"/>
</dbReference>
<organism evidence="1 2">
    <name type="scientific">Novosphingobium pentaromativorans</name>
    <dbReference type="NCBI Taxonomy" id="205844"/>
    <lineage>
        <taxon>Bacteria</taxon>
        <taxon>Pseudomonadati</taxon>
        <taxon>Pseudomonadota</taxon>
        <taxon>Alphaproteobacteria</taxon>
        <taxon>Sphingomonadales</taxon>
        <taxon>Sphingomonadaceae</taxon>
        <taxon>Novosphingobium</taxon>
    </lineage>
</organism>
<comment type="caution">
    <text evidence="1">The sequence shown here is derived from an EMBL/GenBank/DDBJ whole genome shotgun (WGS) entry which is preliminary data.</text>
</comment>
<dbReference type="AlphaFoldDB" id="A0A2W5NP28"/>
<sequence length="71" mass="7950">MTANRRRESLLRLAEVTGRTGLSRTTIYNRMKAGTFPHCLRISAGLVAWYESDVDAWVNDPMGWRAPAIAA</sequence>
<accession>A0A2W5NP28</accession>
<dbReference type="EMBL" id="QFPX01000006">
    <property type="protein sequence ID" value="PZQ55292.1"/>
    <property type="molecule type" value="Genomic_DNA"/>
</dbReference>
<dbReference type="SUPFAM" id="SSF46955">
    <property type="entry name" value="Putative DNA-binding domain"/>
    <property type="match status" value="1"/>
</dbReference>
<evidence type="ECO:0000313" key="2">
    <source>
        <dbReference type="Proteomes" id="UP000249082"/>
    </source>
</evidence>
<dbReference type="Pfam" id="PF05930">
    <property type="entry name" value="Phage_AlpA"/>
    <property type="match status" value="1"/>
</dbReference>
<reference evidence="1 2" key="1">
    <citation type="submission" date="2017-08" db="EMBL/GenBank/DDBJ databases">
        <title>Infants hospitalized years apart are colonized by the same room-sourced microbial strains.</title>
        <authorList>
            <person name="Brooks B."/>
            <person name="Olm M.R."/>
            <person name="Firek B.A."/>
            <person name="Baker R."/>
            <person name="Thomas B.C."/>
            <person name="Morowitz M.J."/>
            <person name="Banfield J.F."/>
        </authorList>
    </citation>
    <scope>NUCLEOTIDE SEQUENCE [LARGE SCALE GENOMIC DNA]</scope>
    <source>
        <strain evidence="1">S2_005_002_R2_33</strain>
    </source>
</reference>
<evidence type="ECO:0000313" key="1">
    <source>
        <dbReference type="EMBL" id="PZQ55292.1"/>
    </source>
</evidence>
<dbReference type="PANTHER" id="PTHR36154:SF1">
    <property type="entry name" value="DNA-BINDING TRANSCRIPTIONAL ACTIVATOR ALPA"/>
    <property type="match status" value="1"/>
</dbReference>
<protein>
    <submittedName>
        <fullName evidence="1">AlpA family transcriptional regulator</fullName>
    </submittedName>
</protein>
<dbReference type="Proteomes" id="UP000249082">
    <property type="component" value="Unassembled WGS sequence"/>
</dbReference>
<dbReference type="PANTHER" id="PTHR36154">
    <property type="entry name" value="DNA-BINDING TRANSCRIPTIONAL ACTIVATOR ALPA"/>
    <property type="match status" value="1"/>
</dbReference>
<dbReference type="InterPro" id="IPR052931">
    <property type="entry name" value="Prophage_regulatory_activator"/>
</dbReference>
<dbReference type="InterPro" id="IPR010260">
    <property type="entry name" value="AlpA"/>
</dbReference>
<proteinExistence type="predicted"/>
<name>A0A2W5NP28_9SPHN</name>
<dbReference type="InterPro" id="IPR009061">
    <property type="entry name" value="DNA-bd_dom_put_sf"/>
</dbReference>